<protein>
    <submittedName>
        <fullName evidence="2">GLOBIN domain-containing protein</fullName>
    </submittedName>
</protein>
<dbReference type="AlphaFoldDB" id="A0A1I7UAS3"/>
<organism evidence="1 2">
    <name type="scientific">Caenorhabditis tropicalis</name>
    <dbReference type="NCBI Taxonomy" id="1561998"/>
    <lineage>
        <taxon>Eukaryota</taxon>
        <taxon>Metazoa</taxon>
        <taxon>Ecdysozoa</taxon>
        <taxon>Nematoda</taxon>
        <taxon>Chromadorea</taxon>
        <taxon>Rhabditida</taxon>
        <taxon>Rhabditina</taxon>
        <taxon>Rhabditomorpha</taxon>
        <taxon>Rhabditoidea</taxon>
        <taxon>Rhabditidae</taxon>
        <taxon>Peloderinae</taxon>
        <taxon>Caenorhabditis</taxon>
    </lineage>
</organism>
<dbReference type="Gene3D" id="1.10.490.10">
    <property type="entry name" value="Globins"/>
    <property type="match status" value="1"/>
</dbReference>
<dbReference type="STRING" id="1561998.A0A1I7UAS3"/>
<reference evidence="2" key="1">
    <citation type="submission" date="2016-11" db="UniProtKB">
        <authorList>
            <consortium name="WormBaseParasite"/>
        </authorList>
    </citation>
    <scope>IDENTIFICATION</scope>
</reference>
<evidence type="ECO:0000313" key="2">
    <source>
        <dbReference type="WBParaSite" id="Csp11.Scaffold629.g16599.t2"/>
    </source>
</evidence>
<dbReference type="GO" id="GO:0020037">
    <property type="term" value="F:heme binding"/>
    <property type="evidence" value="ECO:0007669"/>
    <property type="project" value="InterPro"/>
</dbReference>
<name>A0A1I7UAS3_9PELO</name>
<dbReference type="SUPFAM" id="SSF46458">
    <property type="entry name" value="Globin-like"/>
    <property type="match status" value="1"/>
</dbReference>
<accession>A0A1I7UAS3</accession>
<dbReference type="InterPro" id="IPR044399">
    <property type="entry name" value="Mb-like_M"/>
</dbReference>
<evidence type="ECO:0000313" key="1">
    <source>
        <dbReference type="Proteomes" id="UP000095282"/>
    </source>
</evidence>
<dbReference type="GO" id="GO:0019825">
    <property type="term" value="F:oxygen binding"/>
    <property type="evidence" value="ECO:0007669"/>
    <property type="project" value="InterPro"/>
</dbReference>
<dbReference type="WBParaSite" id="Csp11.Scaffold629.g16599.t2">
    <property type="protein sequence ID" value="Csp11.Scaffold629.g16599.t2"/>
    <property type="gene ID" value="Csp11.Scaffold629.g16599"/>
</dbReference>
<dbReference type="InterPro" id="IPR012292">
    <property type="entry name" value="Globin/Proto"/>
</dbReference>
<sequence>MHSARIQQFVRRLQRPSIQADHVYISSKYTSRLFLCEQEEVNKLIESYQKIDDKYALFEQMFLTIFLEQEVEMAFSFGLENLNEQQLKVEQKFRTHVGKFQRFITGIIDMLSKGVESSDQIVEILRIVGRQHGNVRTMSFTAEKWLIFKNVLLDLLCKDANEKVCGTWNKLISFMISEIKDSYLEHVRHARSSSCPQINSYRFIASRSKRLRSRKHSESANKLGRIESGKALDG</sequence>
<dbReference type="CDD" id="cd01040">
    <property type="entry name" value="Mb-like"/>
    <property type="match status" value="1"/>
</dbReference>
<dbReference type="InterPro" id="IPR009050">
    <property type="entry name" value="Globin-like_sf"/>
</dbReference>
<keyword evidence="1" id="KW-1185">Reference proteome</keyword>
<dbReference type="Proteomes" id="UP000095282">
    <property type="component" value="Unplaced"/>
</dbReference>
<proteinExistence type="predicted"/>